<dbReference type="Gene3D" id="3.30.460.10">
    <property type="entry name" value="Beta Polymerase, domain 2"/>
    <property type="match status" value="1"/>
</dbReference>
<dbReference type="Gene3D" id="3.40.630.30">
    <property type="match status" value="1"/>
</dbReference>
<evidence type="ECO:0000313" key="2">
    <source>
        <dbReference type="EMBL" id="USQ14778.1"/>
    </source>
</evidence>
<keyword evidence="3" id="KW-1185">Reference proteome</keyword>
<proteinExistence type="predicted"/>
<reference evidence="2" key="1">
    <citation type="submission" date="2021-03" db="EMBL/GenBank/DDBJ databases">
        <title>Legionella lytica PCM 2298.</title>
        <authorList>
            <person name="Koper P."/>
        </authorList>
    </citation>
    <scope>NUCLEOTIDE SEQUENCE</scope>
    <source>
        <strain evidence="2">PCM 2298</strain>
    </source>
</reference>
<dbReference type="PANTHER" id="PTHR34822">
    <property type="entry name" value="GRPB DOMAIN PROTEIN (AFU_ORTHOLOGUE AFUA_1G01530)"/>
    <property type="match status" value="1"/>
</dbReference>
<gene>
    <name evidence="2" type="ORF">J2N86_05605</name>
</gene>
<dbReference type="Proteomes" id="UP001057474">
    <property type="component" value="Chromosome"/>
</dbReference>
<dbReference type="Pfam" id="PF00583">
    <property type="entry name" value="Acetyltransf_1"/>
    <property type="match status" value="1"/>
</dbReference>
<evidence type="ECO:0000313" key="3">
    <source>
        <dbReference type="Proteomes" id="UP001057474"/>
    </source>
</evidence>
<protein>
    <submittedName>
        <fullName evidence="2">GNAT family N-acetyltransferase</fullName>
    </submittedName>
</protein>
<dbReference type="Pfam" id="PF04229">
    <property type="entry name" value="GrpB"/>
    <property type="match status" value="1"/>
</dbReference>
<accession>A0ABY4YAU3</accession>
<dbReference type="PROSITE" id="PS51186">
    <property type="entry name" value="GNAT"/>
    <property type="match status" value="1"/>
</dbReference>
<feature type="domain" description="N-acetyltransferase" evidence="1">
    <location>
        <begin position="176"/>
        <end position="319"/>
    </location>
</feature>
<dbReference type="InterPro" id="IPR016181">
    <property type="entry name" value="Acyl_CoA_acyltransferase"/>
</dbReference>
<dbReference type="PANTHER" id="PTHR34822:SF1">
    <property type="entry name" value="GRPB FAMILY PROTEIN"/>
    <property type="match status" value="1"/>
</dbReference>
<sequence>MTKELQKRLIKVLPYDSHWSGQFTEEAQLIQKALGPNCIEIHHIGSTSVPGLAAKPIIDMIPVVWDITQVDAMNPLMIELGYEVKGESGMLFRRFFQKGGTQPSFNVHVFEQESAEIERHVKFRDWMHKHPKDRDAYAQLKQNLAQLHPDDISAYCFGKEDFVSQIDKRTGCVGLRVVNALTPREWNAIRHLRQFYFFDRVGLADPYTCTFEHGAHLHFVLYQGTEIIGYAHLQLWPDARVAVRILVVDEAQRNHRYGQHFLLLCERWLKEQGYKSLHVEVSPKALEFYQKNGYSKMSFNDPDGYEGDPQDTALGKILN</sequence>
<dbReference type="SUPFAM" id="SSF55729">
    <property type="entry name" value="Acyl-CoA N-acyltransferases (Nat)"/>
    <property type="match status" value="1"/>
</dbReference>
<dbReference type="SUPFAM" id="SSF81301">
    <property type="entry name" value="Nucleotidyltransferase"/>
    <property type="match status" value="1"/>
</dbReference>
<organism evidence="2 3">
    <name type="scientific">Legionella lytica</name>
    <dbReference type="NCBI Taxonomy" id="96232"/>
    <lineage>
        <taxon>Bacteria</taxon>
        <taxon>Pseudomonadati</taxon>
        <taxon>Pseudomonadota</taxon>
        <taxon>Gammaproteobacteria</taxon>
        <taxon>Legionellales</taxon>
        <taxon>Legionellaceae</taxon>
        <taxon>Legionella</taxon>
    </lineage>
</organism>
<name>A0ABY4YAU3_9GAMM</name>
<dbReference type="InterPro" id="IPR007344">
    <property type="entry name" value="GrpB/CoaE"/>
</dbReference>
<dbReference type="EMBL" id="CP071527">
    <property type="protein sequence ID" value="USQ14778.1"/>
    <property type="molecule type" value="Genomic_DNA"/>
</dbReference>
<evidence type="ECO:0000259" key="1">
    <source>
        <dbReference type="PROSITE" id="PS51186"/>
    </source>
</evidence>
<dbReference type="RefSeq" id="WP_252581548.1">
    <property type="nucleotide sequence ID" value="NZ_CP071527.1"/>
</dbReference>
<dbReference type="InterPro" id="IPR043519">
    <property type="entry name" value="NT_sf"/>
</dbReference>
<dbReference type="CDD" id="cd04301">
    <property type="entry name" value="NAT_SF"/>
    <property type="match status" value="1"/>
</dbReference>
<dbReference type="InterPro" id="IPR000182">
    <property type="entry name" value="GNAT_dom"/>
</dbReference>